<gene>
    <name evidence="1" type="ORF">NDU88_005264</name>
</gene>
<name>A0AAV7TAS2_PLEWA</name>
<organism evidence="1 2">
    <name type="scientific">Pleurodeles waltl</name>
    <name type="common">Iberian ribbed newt</name>
    <dbReference type="NCBI Taxonomy" id="8319"/>
    <lineage>
        <taxon>Eukaryota</taxon>
        <taxon>Metazoa</taxon>
        <taxon>Chordata</taxon>
        <taxon>Craniata</taxon>
        <taxon>Vertebrata</taxon>
        <taxon>Euteleostomi</taxon>
        <taxon>Amphibia</taxon>
        <taxon>Batrachia</taxon>
        <taxon>Caudata</taxon>
        <taxon>Salamandroidea</taxon>
        <taxon>Salamandridae</taxon>
        <taxon>Pleurodelinae</taxon>
        <taxon>Pleurodeles</taxon>
    </lineage>
</organism>
<comment type="caution">
    <text evidence="1">The sequence shown here is derived from an EMBL/GenBank/DDBJ whole genome shotgun (WGS) entry which is preliminary data.</text>
</comment>
<dbReference type="AlphaFoldDB" id="A0AAV7TAS2"/>
<reference evidence="1" key="1">
    <citation type="journal article" date="2022" name="bioRxiv">
        <title>Sequencing and chromosome-scale assembly of the giantPleurodeles waltlgenome.</title>
        <authorList>
            <person name="Brown T."/>
            <person name="Elewa A."/>
            <person name="Iarovenko S."/>
            <person name="Subramanian E."/>
            <person name="Araus A.J."/>
            <person name="Petzold A."/>
            <person name="Susuki M."/>
            <person name="Suzuki K.-i.T."/>
            <person name="Hayashi T."/>
            <person name="Toyoda A."/>
            <person name="Oliveira C."/>
            <person name="Osipova E."/>
            <person name="Leigh N.D."/>
            <person name="Simon A."/>
            <person name="Yun M.H."/>
        </authorList>
    </citation>
    <scope>NUCLEOTIDE SEQUENCE</scope>
    <source>
        <strain evidence="1">20211129_DDA</strain>
        <tissue evidence="1">Liver</tissue>
    </source>
</reference>
<protein>
    <submittedName>
        <fullName evidence="1">Uncharacterized protein</fullName>
    </submittedName>
</protein>
<keyword evidence="2" id="KW-1185">Reference proteome</keyword>
<evidence type="ECO:0000313" key="2">
    <source>
        <dbReference type="Proteomes" id="UP001066276"/>
    </source>
</evidence>
<dbReference type="EMBL" id="JANPWB010000007">
    <property type="protein sequence ID" value="KAJ1173429.1"/>
    <property type="molecule type" value="Genomic_DNA"/>
</dbReference>
<accession>A0AAV7TAS2</accession>
<evidence type="ECO:0000313" key="1">
    <source>
        <dbReference type="EMBL" id="KAJ1173429.1"/>
    </source>
</evidence>
<sequence>MGGFWSRVWVLFWTLRQILEGTINAMGLGHLPQLASRKRKSACDIEPVYSALILILTATLPFQRSTLRLSSAFKRSRRHSGPFERNSYHKDHTLGQQFLGILVQSVRLNEACLTDELRQAPPLSPAHATLALPLTFFLQRTTPPMVFLLDARWTPLMDCLLDSSNSMKTVQKPLLGVTVTVLP</sequence>
<dbReference type="Proteomes" id="UP001066276">
    <property type="component" value="Chromosome 4_1"/>
</dbReference>
<proteinExistence type="predicted"/>